<organism evidence="1 2">
    <name type="scientific">Jimgerdemannia flammicorona</name>
    <dbReference type="NCBI Taxonomy" id="994334"/>
    <lineage>
        <taxon>Eukaryota</taxon>
        <taxon>Fungi</taxon>
        <taxon>Fungi incertae sedis</taxon>
        <taxon>Mucoromycota</taxon>
        <taxon>Mucoromycotina</taxon>
        <taxon>Endogonomycetes</taxon>
        <taxon>Endogonales</taxon>
        <taxon>Endogonaceae</taxon>
        <taxon>Jimgerdemannia</taxon>
    </lineage>
</organism>
<keyword evidence="2" id="KW-1185">Reference proteome</keyword>
<sequence>MNPYFSKRQSEPVKKIWNHINIENVQLKLQEAAAQFAVENFNVGNEAHSIQNKMRLKCVASFPAIGKNRELTADNVDNPFLVSKESNKAADQDEDFLIESEDLGSDDGSEYTPSVPFSCNSSDTDEKLEPLSLPMLPSQLKYFAESHARMKWVLSSGTCVEDVLIREGSRLPVESMLHSWTIDLGDVETEKLFTTEEWREIKRAVCIQPKVDEYVVRSLARFRNVRTTVDPRKVLETTSYRNEDEPYNRSRHFDTEWAENVMRHFLTEYEDQEEALKKEHLEGWFDANVWAVIIDRAFRNI</sequence>
<protein>
    <submittedName>
        <fullName evidence="1">Uncharacterized protein</fullName>
    </submittedName>
</protein>
<accession>A0A433QCM3</accession>
<evidence type="ECO:0000313" key="1">
    <source>
        <dbReference type="EMBL" id="RUS27560.1"/>
    </source>
</evidence>
<evidence type="ECO:0000313" key="2">
    <source>
        <dbReference type="Proteomes" id="UP000274822"/>
    </source>
</evidence>
<proteinExistence type="predicted"/>
<gene>
    <name evidence="1" type="ORF">BC938DRAFT_483067</name>
</gene>
<comment type="caution">
    <text evidence="1">The sequence shown here is derived from an EMBL/GenBank/DDBJ whole genome shotgun (WGS) entry which is preliminary data.</text>
</comment>
<name>A0A433QCM3_9FUNG</name>
<dbReference type="AlphaFoldDB" id="A0A433QCM3"/>
<dbReference type="EMBL" id="RBNJ01008167">
    <property type="protein sequence ID" value="RUS27560.1"/>
    <property type="molecule type" value="Genomic_DNA"/>
</dbReference>
<dbReference type="Proteomes" id="UP000274822">
    <property type="component" value="Unassembled WGS sequence"/>
</dbReference>
<reference evidence="1 2" key="1">
    <citation type="journal article" date="2018" name="New Phytol.">
        <title>Phylogenomics of Endogonaceae and evolution of mycorrhizas within Mucoromycota.</title>
        <authorList>
            <person name="Chang Y."/>
            <person name="Desiro A."/>
            <person name="Na H."/>
            <person name="Sandor L."/>
            <person name="Lipzen A."/>
            <person name="Clum A."/>
            <person name="Barry K."/>
            <person name="Grigoriev I.V."/>
            <person name="Martin F.M."/>
            <person name="Stajich J.E."/>
            <person name="Smith M.E."/>
            <person name="Bonito G."/>
            <person name="Spatafora J.W."/>
        </authorList>
    </citation>
    <scope>NUCLEOTIDE SEQUENCE [LARGE SCALE GENOMIC DNA]</scope>
    <source>
        <strain evidence="1 2">AD002</strain>
    </source>
</reference>